<dbReference type="Gene3D" id="3.30.70.270">
    <property type="match status" value="1"/>
</dbReference>
<dbReference type="EMBL" id="QQOH01000001">
    <property type="protein sequence ID" value="RDE25217.1"/>
    <property type="molecule type" value="Genomic_DNA"/>
</dbReference>
<evidence type="ECO:0000256" key="6">
    <source>
        <dbReference type="ARBA" id="ARBA00034247"/>
    </source>
</evidence>
<dbReference type="Gene3D" id="1.20.120.50">
    <property type="entry name" value="Hemerythrin-like"/>
    <property type="match status" value="1"/>
</dbReference>
<dbReference type="Proteomes" id="UP000253769">
    <property type="component" value="Unassembled WGS sequence"/>
</dbReference>
<dbReference type="AlphaFoldDB" id="A0A369WU85"/>
<evidence type="ECO:0000256" key="5">
    <source>
        <dbReference type="ARBA" id="ARBA00023004"/>
    </source>
</evidence>
<dbReference type="Pfam" id="PF00990">
    <property type="entry name" value="GGDEF"/>
    <property type="match status" value="1"/>
</dbReference>
<comment type="cofactor">
    <cofactor evidence="1">
        <name>Mg(2+)</name>
        <dbReference type="ChEBI" id="CHEBI:18420"/>
    </cofactor>
</comment>
<evidence type="ECO:0000256" key="2">
    <source>
        <dbReference type="ARBA" id="ARBA00010587"/>
    </source>
</evidence>
<keyword evidence="7" id="KW-0472">Membrane</keyword>
<dbReference type="CDD" id="cd01007">
    <property type="entry name" value="PBP2_BvgS_HisK_like"/>
    <property type="match status" value="1"/>
</dbReference>
<organism evidence="9 10">
    <name type="scientific">Motiliproteus coralliicola</name>
    <dbReference type="NCBI Taxonomy" id="2283196"/>
    <lineage>
        <taxon>Bacteria</taxon>
        <taxon>Pseudomonadati</taxon>
        <taxon>Pseudomonadota</taxon>
        <taxon>Gammaproteobacteria</taxon>
        <taxon>Oceanospirillales</taxon>
        <taxon>Oceanospirillaceae</taxon>
        <taxon>Motiliproteus</taxon>
    </lineage>
</organism>
<evidence type="ECO:0000256" key="7">
    <source>
        <dbReference type="SAM" id="Phobius"/>
    </source>
</evidence>
<dbReference type="EC" id="2.7.7.65" evidence="3"/>
<dbReference type="Pfam" id="PF01814">
    <property type="entry name" value="Hemerythrin"/>
    <property type="match status" value="1"/>
</dbReference>
<name>A0A369WU85_9GAMM</name>
<dbReference type="SUPFAM" id="SSF55073">
    <property type="entry name" value="Nucleotide cyclase"/>
    <property type="match status" value="1"/>
</dbReference>
<dbReference type="InterPro" id="IPR000160">
    <property type="entry name" value="GGDEF_dom"/>
</dbReference>
<accession>A0A369WU85</accession>
<dbReference type="InterPro" id="IPR016131">
    <property type="entry name" value="Haemerythrin_Fe_BS"/>
</dbReference>
<evidence type="ECO:0000256" key="4">
    <source>
        <dbReference type="ARBA" id="ARBA00022723"/>
    </source>
</evidence>
<dbReference type="Pfam" id="PF00497">
    <property type="entry name" value="SBP_bac_3"/>
    <property type="match status" value="3"/>
</dbReference>
<dbReference type="GO" id="GO:0052621">
    <property type="term" value="F:diguanylate cyclase activity"/>
    <property type="evidence" value="ECO:0007669"/>
    <property type="project" value="UniProtKB-EC"/>
</dbReference>
<feature type="transmembrane region" description="Helical" evidence="7">
    <location>
        <begin position="770"/>
        <end position="791"/>
    </location>
</feature>
<comment type="similarity">
    <text evidence="2">Belongs to the hemerythrin family.</text>
</comment>
<keyword evidence="7" id="KW-1133">Transmembrane helix</keyword>
<dbReference type="Gene3D" id="3.40.190.10">
    <property type="entry name" value="Periplasmic binding protein-like II"/>
    <property type="match status" value="6"/>
</dbReference>
<dbReference type="InterPro" id="IPR012312">
    <property type="entry name" value="Hemerythrin-like"/>
</dbReference>
<dbReference type="PROSITE" id="PS00550">
    <property type="entry name" value="HEMERYTHRINS"/>
    <property type="match status" value="1"/>
</dbReference>
<evidence type="ECO:0000313" key="10">
    <source>
        <dbReference type="Proteomes" id="UP000253769"/>
    </source>
</evidence>
<dbReference type="InterPro" id="IPR001638">
    <property type="entry name" value="Solute-binding_3/MltF_N"/>
</dbReference>
<keyword evidence="4" id="KW-0479">Metal-binding</keyword>
<dbReference type="GO" id="GO:0046872">
    <property type="term" value="F:metal ion binding"/>
    <property type="evidence" value="ECO:0007669"/>
    <property type="project" value="UniProtKB-KW"/>
</dbReference>
<protein>
    <recommendedName>
        <fullName evidence="3">diguanylate cyclase</fullName>
        <ecNumber evidence="3">2.7.7.65</ecNumber>
    </recommendedName>
</protein>
<evidence type="ECO:0000313" key="9">
    <source>
        <dbReference type="EMBL" id="RDE25217.1"/>
    </source>
</evidence>
<feature type="domain" description="GGDEF" evidence="8">
    <location>
        <begin position="846"/>
        <end position="975"/>
    </location>
</feature>
<dbReference type="SUPFAM" id="SSF53850">
    <property type="entry name" value="Periplasmic binding protein-like II"/>
    <property type="match status" value="3"/>
</dbReference>
<dbReference type="InterPro" id="IPR043128">
    <property type="entry name" value="Rev_trsase/Diguanyl_cyclase"/>
</dbReference>
<evidence type="ECO:0000256" key="3">
    <source>
        <dbReference type="ARBA" id="ARBA00012528"/>
    </source>
</evidence>
<dbReference type="SMART" id="SM00267">
    <property type="entry name" value="GGDEF"/>
    <property type="match status" value="1"/>
</dbReference>
<dbReference type="CDD" id="cd13708">
    <property type="entry name" value="PBP2_BvgS_like_1"/>
    <property type="match status" value="1"/>
</dbReference>
<dbReference type="PANTHER" id="PTHR45138">
    <property type="entry name" value="REGULATORY COMPONENTS OF SENSORY TRANSDUCTION SYSTEM"/>
    <property type="match status" value="1"/>
</dbReference>
<dbReference type="InterPro" id="IPR012827">
    <property type="entry name" value="Hemerythrin_metal-bd"/>
</dbReference>
<sequence length="1113" mass="126622">MDRMFRSPSTITGSTWTYHPTFPLLLAFFLILVSAPSLALTLTDEEQRWLDTHPEIRVGETAHFQPLLIQRPDNSLQGILPDTFDILGRQLGVRFVFEADDWSRVLDRVKSRQLDIVGAMNHETAQGLGFHSVPSPINFSTLVFAHKNRNFVYDGDRSFKGLRVAYHRDKRHIQRYLEKHLDGGLPPLATDTTEQAFYALVSGQADVVVGMNLDSYHLTRNSILEVEPIHVLSGLDPNSVIALREDYGILAGILNKAVAEFPLKESERILSRWTWSQQAPMPRIQYNAEEKAYLAAHPVLRVQNLTTFPPFNYNDGGEPVGYSIDYMNLMGTLMGVRIEYVSHRPWHEYLEMLKTGELDVIPHIAVTDERREFIDFTPFNHVEYTSALAVRRGQQIARQEDLQNKVIAVAKKTFLHAYLANNYPNQALLLTASTSDAVKAVASGKADAVIGSLPALNYYIEKLWLSNVEVAEAEGFDLPVKTQLPMGVAKGNTLLKSILTKTAAAISYRQVSELKRKWMHADAGHAEQKDLNPQERAYLADKGRLTLCIDPSWMPLEALENGKHTGIAADFFTRFKRLIDLPMEVRATNSWQESLQAGRNGECDLFPLIMDTPQRRSFLSFTQPYLQTPLVLTTAVEAPFISDISGLKGKTVGVVKDYAFGGSLQRRFPELKFIEVKDIADGLQRVANGTLFGYADSLVSAGYWIQDNYIGQLKVSAEFEETWALSVGVRKGDQLLRAIFDKAINQLTPDDHHDIVNHWISFKYQKGIDWRMTLASLLSVVILFSAILVWYGRINRKLREEVQLRQRAENQALLLANTDQLTGLLNRHASESLLNQEMARRRRANSPVCILLLDIDHFKSVNDHFGHRVGDEVLKLLSQRLVPLMRETDHLVRWGGEEFLILASDTPLERAVHLAEKLRRAVEAIHTDELPRFTVSIGVAEFELGQNFNQWYETADKALYQAKASGRNRVHPDRAEVDLRVQNPMRLQWKNEYSSGSDAVDGQHQHLFEEANRMIELMVEGADKAQVTTQIGQLLEFIEEHFRDEERLLEEVGYPEANTHANEHQVLIRRGYELLSDFNRGLIDNNRIIYYLTQEVITNHLLISDARFFAWVR</sequence>
<keyword evidence="7" id="KW-0812">Transmembrane</keyword>
<dbReference type="SUPFAM" id="SSF47188">
    <property type="entry name" value="Hemerythrin-like"/>
    <property type="match status" value="1"/>
</dbReference>
<dbReference type="InterPro" id="IPR050469">
    <property type="entry name" value="Diguanylate_Cyclase"/>
</dbReference>
<keyword evidence="5" id="KW-0408">Iron</keyword>
<dbReference type="PANTHER" id="PTHR45138:SF9">
    <property type="entry name" value="DIGUANYLATE CYCLASE DGCM-RELATED"/>
    <property type="match status" value="1"/>
</dbReference>
<dbReference type="InterPro" id="IPR035938">
    <property type="entry name" value="Hemerythrin-like_sf"/>
</dbReference>
<dbReference type="NCBIfam" id="TIGR00254">
    <property type="entry name" value="GGDEF"/>
    <property type="match status" value="1"/>
</dbReference>
<proteinExistence type="inferred from homology"/>
<keyword evidence="10" id="KW-1185">Reference proteome</keyword>
<comment type="caution">
    <text evidence="9">The sequence shown here is derived from an EMBL/GenBank/DDBJ whole genome shotgun (WGS) entry which is preliminary data.</text>
</comment>
<evidence type="ECO:0000259" key="8">
    <source>
        <dbReference type="PROSITE" id="PS50887"/>
    </source>
</evidence>
<dbReference type="CDD" id="cd01949">
    <property type="entry name" value="GGDEF"/>
    <property type="match status" value="1"/>
</dbReference>
<dbReference type="OrthoDB" id="9180959at2"/>
<reference evidence="9 10" key="1">
    <citation type="submission" date="2018-07" db="EMBL/GenBank/DDBJ databases">
        <title>Motiliproteus coralliicola sp. nov., a bacterium isolated from Coral.</title>
        <authorList>
            <person name="Wang G."/>
        </authorList>
    </citation>
    <scope>NUCLEOTIDE SEQUENCE [LARGE SCALE GENOMIC DNA]</scope>
    <source>
        <strain evidence="9 10">C34</strain>
    </source>
</reference>
<comment type="catalytic activity">
    <reaction evidence="6">
        <text>2 GTP = 3',3'-c-di-GMP + 2 diphosphate</text>
        <dbReference type="Rhea" id="RHEA:24898"/>
        <dbReference type="ChEBI" id="CHEBI:33019"/>
        <dbReference type="ChEBI" id="CHEBI:37565"/>
        <dbReference type="ChEBI" id="CHEBI:58805"/>
        <dbReference type="EC" id="2.7.7.65"/>
    </reaction>
</comment>
<dbReference type="CDD" id="cd12107">
    <property type="entry name" value="Hemerythrin"/>
    <property type="match status" value="1"/>
</dbReference>
<dbReference type="FunFam" id="3.30.70.270:FF:000001">
    <property type="entry name" value="Diguanylate cyclase domain protein"/>
    <property type="match status" value="1"/>
</dbReference>
<dbReference type="NCBIfam" id="TIGR02481">
    <property type="entry name" value="hemeryth_dom"/>
    <property type="match status" value="1"/>
</dbReference>
<dbReference type="PROSITE" id="PS50887">
    <property type="entry name" value="GGDEF"/>
    <property type="match status" value="1"/>
</dbReference>
<dbReference type="InterPro" id="IPR029787">
    <property type="entry name" value="Nucleotide_cyclase"/>
</dbReference>
<dbReference type="SMART" id="SM00062">
    <property type="entry name" value="PBPb"/>
    <property type="match status" value="2"/>
</dbReference>
<gene>
    <name evidence="9" type="ORF">DV711_06590</name>
</gene>
<evidence type="ECO:0000256" key="1">
    <source>
        <dbReference type="ARBA" id="ARBA00001946"/>
    </source>
</evidence>